<dbReference type="AlphaFoldDB" id="A0AAD5M2H6"/>
<feature type="transmembrane region" description="Helical" evidence="1">
    <location>
        <begin position="228"/>
        <end position="256"/>
    </location>
</feature>
<reference evidence="2" key="1">
    <citation type="submission" date="2021-12" db="EMBL/GenBank/DDBJ databases">
        <title>Prjna785345.</title>
        <authorList>
            <person name="Rujirawat T."/>
            <person name="Krajaejun T."/>
        </authorList>
    </citation>
    <scope>NUCLEOTIDE SEQUENCE</scope>
    <source>
        <strain evidence="2">Pi057C3</strain>
    </source>
</reference>
<keyword evidence="1" id="KW-1133">Transmembrane helix</keyword>
<evidence type="ECO:0000313" key="3">
    <source>
        <dbReference type="Proteomes" id="UP001209570"/>
    </source>
</evidence>
<protein>
    <recommendedName>
        <fullName evidence="4">Transmembrane protein</fullName>
    </recommendedName>
</protein>
<dbReference type="Proteomes" id="UP001209570">
    <property type="component" value="Unassembled WGS sequence"/>
</dbReference>
<evidence type="ECO:0008006" key="4">
    <source>
        <dbReference type="Google" id="ProtNLM"/>
    </source>
</evidence>
<evidence type="ECO:0000313" key="2">
    <source>
        <dbReference type="EMBL" id="KAJ0400631.1"/>
    </source>
</evidence>
<evidence type="ECO:0000256" key="1">
    <source>
        <dbReference type="SAM" id="Phobius"/>
    </source>
</evidence>
<sequence length="421" mass="47456">MLLTACRNGVYMKAETEQSNVNNLLWRLRAEPTKVVTLVEWYGAPVVRDSWAWVHFFHIVLAGQVLFNVVVLLLVSFRNVMRVGTYWLGDSFVAVSTSLVWRGLLVILSWVLNKAWALREFGLYDGSLLSAAPDYFCYEQIMHADLITLYLSIVGLIGKVLKARIDPALSVICFELGFRFRRSILEWFPTLYQSFVDVSMSDFLAGSVVADEGSNAVSPMMLWGIHEALPLTTSFVAATLVPAFSTLVVLILVVVLQKCVAHYKDAITRRVKRAIPWKTSVHAVQINPSEPSYGDHDGKDYSTANSTAGPPRTQFEIATGATLANQFGLVCDYDNYVFIKGLRFASADGIYSNGFVIANRKFLVQIDDLTTIFFMKLFRVRFRNVYAYDVDGYSVQEMARLVYPDTMSYRDLFSLSIHILT</sequence>
<feature type="transmembrane region" description="Helical" evidence="1">
    <location>
        <begin position="87"/>
        <end position="112"/>
    </location>
</feature>
<organism evidence="2 3">
    <name type="scientific">Pythium insidiosum</name>
    <name type="common">Pythiosis disease agent</name>
    <dbReference type="NCBI Taxonomy" id="114742"/>
    <lineage>
        <taxon>Eukaryota</taxon>
        <taxon>Sar</taxon>
        <taxon>Stramenopiles</taxon>
        <taxon>Oomycota</taxon>
        <taxon>Peronosporomycetes</taxon>
        <taxon>Pythiales</taxon>
        <taxon>Pythiaceae</taxon>
        <taxon>Pythium</taxon>
    </lineage>
</organism>
<gene>
    <name evidence="2" type="ORF">P43SY_000916</name>
</gene>
<proteinExistence type="predicted"/>
<feature type="transmembrane region" description="Helical" evidence="1">
    <location>
        <begin position="51"/>
        <end position="75"/>
    </location>
</feature>
<name>A0AAD5M2H6_PYTIN</name>
<dbReference type="EMBL" id="JAKCXM010000150">
    <property type="protein sequence ID" value="KAJ0400631.1"/>
    <property type="molecule type" value="Genomic_DNA"/>
</dbReference>
<keyword evidence="1" id="KW-0812">Transmembrane</keyword>
<keyword evidence="1" id="KW-0472">Membrane</keyword>
<comment type="caution">
    <text evidence="2">The sequence shown here is derived from an EMBL/GenBank/DDBJ whole genome shotgun (WGS) entry which is preliminary data.</text>
</comment>
<accession>A0AAD5M2H6</accession>
<keyword evidence="3" id="KW-1185">Reference proteome</keyword>